<evidence type="ECO:0000256" key="1">
    <source>
        <dbReference type="SAM" id="MobiDB-lite"/>
    </source>
</evidence>
<evidence type="ECO:0000313" key="3">
    <source>
        <dbReference type="Proteomes" id="UP000799779"/>
    </source>
</evidence>
<sequence>MHPVKQWEKALCAVFVWSLSQAPRRIRGHHLISTRKKVSPHSISQPPHWSKPQQAHGRTRHARAQWTGGRICGCWVPSHDASVSMMPLRPGKEVRRRASDSGAVLMVHWRGIPRLRLCPGACPAEY</sequence>
<dbReference type="AlphaFoldDB" id="A0A6A5WBU6"/>
<keyword evidence="3" id="KW-1185">Reference proteome</keyword>
<organism evidence="2 3">
    <name type="scientific">Amniculicola lignicola CBS 123094</name>
    <dbReference type="NCBI Taxonomy" id="1392246"/>
    <lineage>
        <taxon>Eukaryota</taxon>
        <taxon>Fungi</taxon>
        <taxon>Dikarya</taxon>
        <taxon>Ascomycota</taxon>
        <taxon>Pezizomycotina</taxon>
        <taxon>Dothideomycetes</taxon>
        <taxon>Pleosporomycetidae</taxon>
        <taxon>Pleosporales</taxon>
        <taxon>Amniculicolaceae</taxon>
        <taxon>Amniculicola</taxon>
    </lineage>
</organism>
<gene>
    <name evidence="2" type="ORF">P154DRAFT_275631</name>
</gene>
<evidence type="ECO:0000313" key="2">
    <source>
        <dbReference type="EMBL" id="KAF1997611.1"/>
    </source>
</evidence>
<feature type="region of interest" description="Disordered" evidence="1">
    <location>
        <begin position="34"/>
        <end position="57"/>
    </location>
</feature>
<accession>A0A6A5WBU6</accession>
<protein>
    <submittedName>
        <fullName evidence="2">Uncharacterized protein</fullName>
    </submittedName>
</protein>
<proteinExistence type="predicted"/>
<feature type="compositionally biased region" description="Polar residues" evidence="1">
    <location>
        <begin position="41"/>
        <end position="53"/>
    </location>
</feature>
<reference evidence="2" key="1">
    <citation type="journal article" date="2020" name="Stud. Mycol.">
        <title>101 Dothideomycetes genomes: a test case for predicting lifestyles and emergence of pathogens.</title>
        <authorList>
            <person name="Haridas S."/>
            <person name="Albert R."/>
            <person name="Binder M."/>
            <person name="Bloem J."/>
            <person name="Labutti K."/>
            <person name="Salamov A."/>
            <person name="Andreopoulos B."/>
            <person name="Baker S."/>
            <person name="Barry K."/>
            <person name="Bills G."/>
            <person name="Bluhm B."/>
            <person name="Cannon C."/>
            <person name="Castanera R."/>
            <person name="Culley D."/>
            <person name="Daum C."/>
            <person name="Ezra D."/>
            <person name="Gonzalez J."/>
            <person name="Henrissat B."/>
            <person name="Kuo A."/>
            <person name="Liang C."/>
            <person name="Lipzen A."/>
            <person name="Lutzoni F."/>
            <person name="Magnuson J."/>
            <person name="Mondo S."/>
            <person name="Nolan M."/>
            <person name="Ohm R."/>
            <person name="Pangilinan J."/>
            <person name="Park H.-J."/>
            <person name="Ramirez L."/>
            <person name="Alfaro M."/>
            <person name="Sun H."/>
            <person name="Tritt A."/>
            <person name="Yoshinaga Y."/>
            <person name="Zwiers L.-H."/>
            <person name="Turgeon B."/>
            <person name="Goodwin S."/>
            <person name="Spatafora J."/>
            <person name="Crous P."/>
            <person name="Grigoriev I."/>
        </authorList>
    </citation>
    <scope>NUCLEOTIDE SEQUENCE</scope>
    <source>
        <strain evidence="2">CBS 123094</strain>
    </source>
</reference>
<dbReference type="Proteomes" id="UP000799779">
    <property type="component" value="Unassembled WGS sequence"/>
</dbReference>
<name>A0A6A5WBU6_9PLEO</name>
<dbReference type="EMBL" id="ML977611">
    <property type="protein sequence ID" value="KAF1997611.1"/>
    <property type="molecule type" value="Genomic_DNA"/>
</dbReference>